<dbReference type="Gene3D" id="1.20.1020.10">
    <property type="entry name" value="TAZ domain"/>
    <property type="match status" value="1"/>
</dbReference>
<feature type="domain" description="TAZ-type" evidence="5">
    <location>
        <begin position="618"/>
        <end position="708"/>
    </location>
</feature>
<dbReference type="OrthoDB" id="200182at2759"/>
<feature type="region of interest" description="Disordered" evidence="4">
    <location>
        <begin position="596"/>
        <end position="618"/>
    </location>
</feature>
<proteinExistence type="predicted"/>
<evidence type="ECO:0000259" key="5">
    <source>
        <dbReference type="PROSITE" id="PS50134"/>
    </source>
</evidence>
<gene>
    <name evidence="6" type="ORF">TrCOL_g7566</name>
</gene>
<feature type="compositionally biased region" description="Basic residues" evidence="4">
    <location>
        <begin position="929"/>
        <end position="938"/>
    </location>
</feature>
<dbReference type="InterPro" id="IPR000197">
    <property type="entry name" value="Znf_TAZ"/>
</dbReference>
<accession>A0A9W7GCG7</accession>
<evidence type="ECO:0000313" key="7">
    <source>
        <dbReference type="Proteomes" id="UP001165065"/>
    </source>
</evidence>
<name>A0A9W7GCG7_9STRA</name>
<protein>
    <recommendedName>
        <fullName evidence="5">TAZ-type domain-containing protein</fullName>
    </recommendedName>
</protein>
<feature type="region of interest" description="Disordered" evidence="4">
    <location>
        <begin position="1"/>
        <end position="63"/>
    </location>
</feature>
<feature type="compositionally biased region" description="Basic and acidic residues" evidence="4">
    <location>
        <begin position="749"/>
        <end position="768"/>
    </location>
</feature>
<feature type="compositionally biased region" description="Gly residues" evidence="4">
    <location>
        <begin position="855"/>
        <end position="865"/>
    </location>
</feature>
<evidence type="ECO:0000256" key="1">
    <source>
        <dbReference type="ARBA" id="ARBA00022723"/>
    </source>
</evidence>
<feature type="compositionally biased region" description="Low complexity" evidence="4">
    <location>
        <begin position="45"/>
        <end position="59"/>
    </location>
</feature>
<feature type="compositionally biased region" description="Acidic residues" evidence="4">
    <location>
        <begin position="596"/>
        <end position="610"/>
    </location>
</feature>
<dbReference type="GO" id="GO:0008270">
    <property type="term" value="F:zinc ion binding"/>
    <property type="evidence" value="ECO:0007669"/>
    <property type="project" value="UniProtKB-KW"/>
</dbReference>
<keyword evidence="2" id="KW-0863">Zinc-finger</keyword>
<evidence type="ECO:0000256" key="2">
    <source>
        <dbReference type="ARBA" id="ARBA00022771"/>
    </source>
</evidence>
<dbReference type="EMBL" id="BRYA01001271">
    <property type="protein sequence ID" value="GMI41137.1"/>
    <property type="molecule type" value="Genomic_DNA"/>
</dbReference>
<feature type="compositionally biased region" description="Polar residues" evidence="4">
    <location>
        <begin position="240"/>
        <end position="252"/>
    </location>
</feature>
<comment type="caution">
    <text evidence="6">The sequence shown here is derived from an EMBL/GenBank/DDBJ whole genome shotgun (WGS) entry which is preliminary data.</text>
</comment>
<dbReference type="PROSITE" id="PS50134">
    <property type="entry name" value="ZF_TAZ"/>
    <property type="match status" value="1"/>
</dbReference>
<feature type="compositionally biased region" description="Low complexity" evidence="4">
    <location>
        <begin position="866"/>
        <end position="890"/>
    </location>
</feature>
<feature type="region of interest" description="Disordered" evidence="4">
    <location>
        <begin position="227"/>
        <end position="262"/>
    </location>
</feature>
<feature type="compositionally biased region" description="Polar residues" evidence="4">
    <location>
        <begin position="27"/>
        <end position="37"/>
    </location>
</feature>
<organism evidence="6 7">
    <name type="scientific">Triparma columacea</name>
    <dbReference type="NCBI Taxonomy" id="722753"/>
    <lineage>
        <taxon>Eukaryota</taxon>
        <taxon>Sar</taxon>
        <taxon>Stramenopiles</taxon>
        <taxon>Ochrophyta</taxon>
        <taxon>Bolidophyceae</taxon>
        <taxon>Parmales</taxon>
        <taxon>Triparmaceae</taxon>
        <taxon>Triparma</taxon>
    </lineage>
</organism>
<dbReference type="Proteomes" id="UP001165065">
    <property type="component" value="Unassembled WGS sequence"/>
</dbReference>
<feature type="region of interest" description="Disordered" evidence="4">
    <location>
        <begin position="467"/>
        <end position="495"/>
    </location>
</feature>
<keyword evidence="3" id="KW-0862">Zinc</keyword>
<evidence type="ECO:0000313" key="6">
    <source>
        <dbReference type="EMBL" id="GMI41137.1"/>
    </source>
</evidence>
<sequence>MSQSTIARVRSRRDVEPLNAQKEDILPTSTSGNQLGSVNDGLDNSGGSVSSTSSVSSDSGSHRRGTPFGLLYQQYGSQLTSMVSAFDELEMELRKIPSLDKSVEEVASAEKRHTKLVTFIKHLRKAQEQLLNGPICSANEVAEAQQLEVLVKDKLLPVYLRLKKQKGDSQGAKTNPKGAPVNHPVFKMANSGPPISVVKTRPPDAPTMFGAPLKGGSFLTQKLHGSTLGSSTRRYGHGVGSTTPVQDNTTPKQSRQSQQRQILRGGMAPGSETVMMPPPFIKGLGNIPRGNTAVATPTTQPTPTMTASTAGAGVEAGEAAGAKTVDGNGEAATTMTATATTTTTTTGTVAATTTTTTAGEASRVAMNSLNHGKIHSQVVNMNIGNLGPSLGQSNSANAGNSHAARAGMEIDRTCTTFSALAPGPRTSINRLSSKDSLEVDSHDDRLNIMIEQDLLREHIPQQMLEVRGKQFPLNPPKSYKNPRKKRRKEAQSQIQTHNQVNHVEYLCSECNDLYSATTTANPWWVVTREDCPKCHKSQIPRIDISLPANAIDYHPALVAHENDEDGEGGHHHLVFKGPIDDSNKGMSLGVGVVEGWESESDSDSDSDTGEDFGQTYEGPKFTAEESNKLVRLFAHARTCPGKHKSEKHMEVCQSVKFMMLHIRDCQGTVLGGSAADPCPFPWCRKAKNLVYHIASCDQRATCEICGPQLGLGLDLSVTENYCGLAKVNRVRLREEQARFRKKKALEEKENLKREETQGKEDDGLEKVRGFGGGGEGGREEAGEANGASATGVRRQDPDANITSHLPVNTVPVAVDVQQKVVSDGTSSGDDADSGGSMNSLVDADKEETSASGSSGSEGRGGGDGSSGSASPSVSPSESDTVTATAAPVATGLKRSGRETKGRKRIAVTLPEGAESGAGVSASPPMGKPQGRKTRSAKR</sequence>
<feature type="compositionally biased region" description="Basic and acidic residues" evidence="4">
    <location>
        <begin position="12"/>
        <end position="25"/>
    </location>
</feature>
<evidence type="ECO:0000256" key="4">
    <source>
        <dbReference type="SAM" id="MobiDB-lite"/>
    </source>
</evidence>
<keyword evidence="7" id="KW-1185">Reference proteome</keyword>
<keyword evidence="1" id="KW-0479">Metal-binding</keyword>
<feature type="region of interest" description="Disordered" evidence="4">
    <location>
        <begin position="749"/>
        <end position="810"/>
    </location>
</feature>
<dbReference type="SUPFAM" id="SSF57933">
    <property type="entry name" value="TAZ domain"/>
    <property type="match status" value="1"/>
</dbReference>
<dbReference type="Pfam" id="PF02135">
    <property type="entry name" value="zf-TAZ"/>
    <property type="match status" value="1"/>
</dbReference>
<feature type="compositionally biased region" description="Low complexity" evidence="4">
    <location>
        <begin position="822"/>
        <end position="836"/>
    </location>
</feature>
<evidence type="ECO:0000256" key="3">
    <source>
        <dbReference type="ARBA" id="ARBA00022833"/>
    </source>
</evidence>
<dbReference type="InterPro" id="IPR035898">
    <property type="entry name" value="TAZ_dom_sf"/>
</dbReference>
<dbReference type="AlphaFoldDB" id="A0A9W7GCG7"/>
<reference evidence="7" key="1">
    <citation type="journal article" date="2023" name="Commun. Biol.">
        <title>Genome analysis of Parmales, the sister group of diatoms, reveals the evolutionary specialization of diatoms from phago-mixotrophs to photoautotrophs.</title>
        <authorList>
            <person name="Ban H."/>
            <person name="Sato S."/>
            <person name="Yoshikawa S."/>
            <person name="Yamada K."/>
            <person name="Nakamura Y."/>
            <person name="Ichinomiya M."/>
            <person name="Sato N."/>
            <person name="Blanc-Mathieu R."/>
            <person name="Endo H."/>
            <person name="Kuwata A."/>
            <person name="Ogata H."/>
        </authorList>
    </citation>
    <scope>NUCLEOTIDE SEQUENCE [LARGE SCALE GENOMIC DNA]</scope>
</reference>
<feature type="region of interest" description="Disordered" evidence="4">
    <location>
        <begin position="822"/>
        <end position="938"/>
    </location>
</feature>